<evidence type="ECO:0000256" key="1">
    <source>
        <dbReference type="ARBA" id="ARBA00022598"/>
    </source>
</evidence>
<evidence type="ECO:0000256" key="5">
    <source>
        <dbReference type="ARBA" id="ARBA00024227"/>
    </source>
</evidence>
<keyword evidence="9" id="KW-1185">Reference proteome</keyword>
<dbReference type="SUPFAM" id="SSF55681">
    <property type="entry name" value="Class II aaRS and biotin synthetases"/>
    <property type="match status" value="1"/>
</dbReference>
<keyword evidence="1 8" id="KW-0436">Ligase</keyword>
<evidence type="ECO:0000256" key="4">
    <source>
        <dbReference type="ARBA" id="ARBA00023267"/>
    </source>
</evidence>
<name>A0ABU5EAJ9_9PROT</name>
<keyword evidence="3" id="KW-0067">ATP-binding</keyword>
<evidence type="ECO:0000313" key="8">
    <source>
        <dbReference type="EMBL" id="MDY0883020.1"/>
    </source>
</evidence>
<sequence length="249" mass="26666">MSIRFQVEHHDRVGSTNDLAREHALAGAPEGLVVQADQQEAGRGRRGRAWASPQGNLYCSLLLRPDCVPAVAATLSFATVIALGDVLTDLLPDSTIQHKWPNDLLIGGKKVSGILLEAGGAAGNKLEWLVIGLGVNIVSHPDQALYPVTDLRAEGLADIPPADLLTLFLERFALHYAAWKEGGFSALLPAWKSRAVGLGRNIQVRLENHVLEGCFIDLDADGTLMLKLPEGNVRRVTAGDVFLATSSAD</sequence>
<dbReference type="GO" id="GO:0004077">
    <property type="term" value="F:biotin--[biotin carboxyl-carrier protein] ligase activity"/>
    <property type="evidence" value="ECO:0007669"/>
    <property type="project" value="UniProtKB-EC"/>
</dbReference>
<evidence type="ECO:0000256" key="3">
    <source>
        <dbReference type="ARBA" id="ARBA00022840"/>
    </source>
</evidence>
<dbReference type="NCBIfam" id="TIGR00121">
    <property type="entry name" value="birA_ligase"/>
    <property type="match status" value="1"/>
</dbReference>
<comment type="caution">
    <text evidence="8">The sequence shown here is derived from an EMBL/GenBank/DDBJ whole genome shotgun (WGS) entry which is preliminary data.</text>
</comment>
<dbReference type="Proteomes" id="UP001279642">
    <property type="component" value="Unassembled WGS sequence"/>
</dbReference>
<dbReference type="SUPFAM" id="SSF50037">
    <property type="entry name" value="C-terminal domain of transcriptional repressors"/>
    <property type="match status" value="1"/>
</dbReference>
<dbReference type="Pfam" id="PF02237">
    <property type="entry name" value="BPL_C"/>
    <property type="match status" value="1"/>
</dbReference>
<dbReference type="InterPro" id="IPR003142">
    <property type="entry name" value="BPL_C"/>
</dbReference>
<evidence type="ECO:0000259" key="7">
    <source>
        <dbReference type="PROSITE" id="PS51733"/>
    </source>
</evidence>
<organism evidence="8 9">
    <name type="scientific">Dongia soli</name>
    <dbReference type="NCBI Taxonomy" id="600628"/>
    <lineage>
        <taxon>Bacteria</taxon>
        <taxon>Pseudomonadati</taxon>
        <taxon>Pseudomonadota</taxon>
        <taxon>Alphaproteobacteria</taxon>
        <taxon>Rhodospirillales</taxon>
        <taxon>Dongiaceae</taxon>
        <taxon>Dongia</taxon>
    </lineage>
</organism>
<reference evidence="8 9" key="1">
    <citation type="journal article" date="2016" name="Antonie Van Leeuwenhoek">
        <title>Dongia soli sp. nov., isolated from soil from Dokdo, Korea.</title>
        <authorList>
            <person name="Kim D.U."/>
            <person name="Lee H."/>
            <person name="Kim H."/>
            <person name="Kim S.G."/>
            <person name="Ka J.O."/>
        </authorList>
    </citation>
    <scope>NUCLEOTIDE SEQUENCE [LARGE SCALE GENOMIC DNA]</scope>
    <source>
        <strain evidence="8 9">D78</strain>
    </source>
</reference>
<evidence type="ECO:0000256" key="2">
    <source>
        <dbReference type="ARBA" id="ARBA00022741"/>
    </source>
</evidence>
<keyword evidence="4" id="KW-0092">Biotin</keyword>
<dbReference type="EC" id="6.3.4.15" evidence="5"/>
<dbReference type="Gene3D" id="2.30.30.100">
    <property type="match status" value="1"/>
</dbReference>
<dbReference type="EMBL" id="JAXCLW010000002">
    <property type="protein sequence ID" value="MDY0883020.1"/>
    <property type="molecule type" value="Genomic_DNA"/>
</dbReference>
<protein>
    <recommendedName>
        <fullName evidence="5">biotin--[biotin carboxyl-carrier protein] ligase</fullName>
        <ecNumber evidence="5">6.3.4.15</ecNumber>
    </recommendedName>
</protein>
<accession>A0ABU5EAJ9</accession>
<keyword evidence="2" id="KW-0547">Nucleotide-binding</keyword>
<dbReference type="InterPro" id="IPR004408">
    <property type="entry name" value="Biotin_CoA_COase_ligase"/>
</dbReference>
<dbReference type="Pfam" id="PF03099">
    <property type="entry name" value="BPL_LplA_LipB"/>
    <property type="match status" value="1"/>
</dbReference>
<dbReference type="CDD" id="cd16442">
    <property type="entry name" value="BPL"/>
    <property type="match status" value="1"/>
</dbReference>
<proteinExistence type="predicted"/>
<gene>
    <name evidence="8" type="ORF">SMD27_09205</name>
</gene>
<dbReference type="PROSITE" id="PS51733">
    <property type="entry name" value="BPL_LPL_CATALYTIC"/>
    <property type="match status" value="1"/>
</dbReference>
<comment type="catalytic activity">
    <reaction evidence="6">
        <text>biotin + L-lysyl-[protein] + ATP = N(6)-biotinyl-L-lysyl-[protein] + AMP + diphosphate + H(+)</text>
        <dbReference type="Rhea" id="RHEA:11756"/>
        <dbReference type="Rhea" id="RHEA-COMP:9752"/>
        <dbReference type="Rhea" id="RHEA-COMP:10505"/>
        <dbReference type="ChEBI" id="CHEBI:15378"/>
        <dbReference type="ChEBI" id="CHEBI:29969"/>
        <dbReference type="ChEBI" id="CHEBI:30616"/>
        <dbReference type="ChEBI" id="CHEBI:33019"/>
        <dbReference type="ChEBI" id="CHEBI:57586"/>
        <dbReference type="ChEBI" id="CHEBI:83144"/>
        <dbReference type="ChEBI" id="CHEBI:456215"/>
        <dbReference type="EC" id="6.3.4.15"/>
    </reaction>
</comment>
<evidence type="ECO:0000256" key="6">
    <source>
        <dbReference type="ARBA" id="ARBA00047846"/>
    </source>
</evidence>
<dbReference type="RefSeq" id="WP_320508075.1">
    <property type="nucleotide sequence ID" value="NZ_JAXCLW010000002.1"/>
</dbReference>
<feature type="domain" description="BPL/LPL catalytic" evidence="7">
    <location>
        <begin position="1"/>
        <end position="180"/>
    </location>
</feature>
<dbReference type="InterPro" id="IPR008988">
    <property type="entry name" value="Transcriptional_repressor_C"/>
</dbReference>
<dbReference type="PANTHER" id="PTHR12835:SF5">
    <property type="entry name" value="BIOTIN--PROTEIN LIGASE"/>
    <property type="match status" value="1"/>
</dbReference>
<evidence type="ECO:0000313" key="9">
    <source>
        <dbReference type="Proteomes" id="UP001279642"/>
    </source>
</evidence>
<dbReference type="Gene3D" id="3.30.930.10">
    <property type="entry name" value="Bira Bifunctional Protein, Domain 2"/>
    <property type="match status" value="1"/>
</dbReference>
<dbReference type="InterPro" id="IPR045864">
    <property type="entry name" value="aa-tRNA-synth_II/BPL/LPL"/>
</dbReference>
<dbReference type="PANTHER" id="PTHR12835">
    <property type="entry name" value="BIOTIN PROTEIN LIGASE"/>
    <property type="match status" value="1"/>
</dbReference>
<dbReference type="InterPro" id="IPR004143">
    <property type="entry name" value="BPL_LPL_catalytic"/>
</dbReference>